<reference evidence="1 2" key="1">
    <citation type="submission" date="2020-08" db="EMBL/GenBank/DDBJ databases">
        <title>Genemic of Streptomyces polyaspartic.</title>
        <authorList>
            <person name="Liu W."/>
        </authorList>
    </citation>
    <scope>NUCLEOTIDE SEQUENCE [LARGE SCALE GENOMIC DNA]</scope>
    <source>
        <strain evidence="1 2">TRM66268-LWL</strain>
    </source>
</reference>
<name>A0ABR7SF25_9ACTN</name>
<evidence type="ECO:0000313" key="1">
    <source>
        <dbReference type="EMBL" id="MBC9713794.1"/>
    </source>
</evidence>
<keyword evidence="2" id="KW-1185">Reference proteome</keyword>
<evidence type="ECO:0000313" key="2">
    <source>
        <dbReference type="Proteomes" id="UP000642284"/>
    </source>
</evidence>
<sequence>MHRTDLLHPDGNWRGLALDVRDRPRPELRLHTAGGDRLLLELAGDALLFGVVERDLGGVSFWRTDTWRPSLPPWRADTARLYAGDPARWAHAFAEHLAVSDTTPLHDGRWILTPYTELLRQWNRHGAPAGEFWGERIVEGHPDGYLDWYFHNGAWTVLPLRALPEADDARVKAYRKQVRDGTLPPVLLWWVSGLDCHLILDGHARLAAAVAENAEPPLLVLHRALPGAELAVAEEAAAADYTREMERWRALRAAHGEQVPDGTEAAGPALARALDEAATGHRPTWAWPLPGGRAEWERRARAAAPGWAEES</sequence>
<proteinExistence type="predicted"/>
<dbReference type="RefSeq" id="WP_187814236.1">
    <property type="nucleotide sequence ID" value="NZ_JACTVJ010000006.1"/>
</dbReference>
<organism evidence="1 2">
    <name type="scientific">Streptomyces polyasparticus</name>
    <dbReference type="NCBI Taxonomy" id="2767826"/>
    <lineage>
        <taxon>Bacteria</taxon>
        <taxon>Bacillati</taxon>
        <taxon>Actinomycetota</taxon>
        <taxon>Actinomycetes</taxon>
        <taxon>Kitasatosporales</taxon>
        <taxon>Streptomycetaceae</taxon>
        <taxon>Streptomyces</taxon>
    </lineage>
</organism>
<dbReference type="Proteomes" id="UP000642284">
    <property type="component" value="Unassembled WGS sequence"/>
</dbReference>
<accession>A0ABR7SF25</accession>
<protein>
    <submittedName>
        <fullName evidence="1">Uncharacterized protein</fullName>
    </submittedName>
</protein>
<dbReference type="EMBL" id="JACTVJ010000006">
    <property type="protein sequence ID" value="MBC9713794.1"/>
    <property type="molecule type" value="Genomic_DNA"/>
</dbReference>
<gene>
    <name evidence="1" type="ORF">H9Y04_14580</name>
</gene>
<comment type="caution">
    <text evidence="1">The sequence shown here is derived from an EMBL/GenBank/DDBJ whole genome shotgun (WGS) entry which is preliminary data.</text>
</comment>